<evidence type="ECO:0000313" key="1">
    <source>
        <dbReference type="EMBL" id="CCI10550.1"/>
    </source>
</evidence>
<organism evidence="1 2">
    <name type="scientific">Albugo candida</name>
    <dbReference type="NCBI Taxonomy" id="65357"/>
    <lineage>
        <taxon>Eukaryota</taxon>
        <taxon>Sar</taxon>
        <taxon>Stramenopiles</taxon>
        <taxon>Oomycota</taxon>
        <taxon>Peronosporomycetes</taxon>
        <taxon>Albuginales</taxon>
        <taxon>Albuginaceae</taxon>
        <taxon>Albugo</taxon>
    </lineage>
</organism>
<comment type="caution">
    <text evidence="1">The sequence shown here is derived from an EMBL/GenBank/DDBJ whole genome shotgun (WGS) entry which is preliminary data.</text>
</comment>
<gene>
    <name evidence="1" type="ORF">BN9_106020</name>
</gene>
<sequence length="70" mass="7846">MASNLLFPSSLLTIFRIYQSHLESSSISQQQVPAVSSGSHRIQFHFVCSYQELLLSVLAHGLNHFLTRAT</sequence>
<dbReference type="EMBL" id="CAIX01000287">
    <property type="protein sequence ID" value="CCI10550.1"/>
    <property type="molecule type" value="Genomic_DNA"/>
</dbReference>
<dbReference type="Proteomes" id="UP000053237">
    <property type="component" value="Unassembled WGS sequence"/>
</dbReference>
<name>A0A024FTW4_9STRA</name>
<protein>
    <submittedName>
        <fullName evidence="1">Uncharacterized protein</fullName>
    </submittedName>
</protein>
<proteinExistence type="predicted"/>
<evidence type="ECO:0000313" key="2">
    <source>
        <dbReference type="Proteomes" id="UP000053237"/>
    </source>
</evidence>
<dbReference type="InParanoid" id="A0A024FTW4"/>
<accession>A0A024FTW4</accession>
<dbReference type="AlphaFoldDB" id="A0A024FTW4"/>
<reference evidence="1 2" key="1">
    <citation type="submission" date="2012-05" db="EMBL/GenBank/DDBJ databases">
        <title>Recombination and specialization in a pathogen metapopulation.</title>
        <authorList>
            <person name="Gardiner A."/>
            <person name="Kemen E."/>
            <person name="Schultz-Larsen T."/>
            <person name="MacLean D."/>
            <person name="Van Oosterhout C."/>
            <person name="Jones J.D.G."/>
        </authorList>
    </citation>
    <scope>NUCLEOTIDE SEQUENCE [LARGE SCALE GENOMIC DNA]</scope>
    <source>
        <strain evidence="1 2">Ac Nc2</strain>
    </source>
</reference>
<keyword evidence="2" id="KW-1185">Reference proteome</keyword>